<dbReference type="KEGG" id="splu:LK06_010565"/>
<organism evidence="1 2">
    <name type="scientific">Streptomyces pluripotens</name>
    <dbReference type="NCBI Taxonomy" id="1355015"/>
    <lineage>
        <taxon>Bacteria</taxon>
        <taxon>Bacillati</taxon>
        <taxon>Actinomycetota</taxon>
        <taxon>Actinomycetes</taxon>
        <taxon>Kitasatosporales</taxon>
        <taxon>Streptomycetaceae</taxon>
        <taxon>Streptomyces</taxon>
    </lineage>
</organism>
<gene>
    <name evidence="1" type="ORF">LK07_11685</name>
</gene>
<accession>A0A221NX68</accession>
<dbReference type="EMBL" id="CP022433">
    <property type="protein sequence ID" value="ASN24589.1"/>
    <property type="molecule type" value="Genomic_DNA"/>
</dbReference>
<dbReference type="AlphaFoldDB" id="A0A221NX68"/>
<name>A0A221NX68_9ACTN</name>
<proteinExistence type="predicted"/>
<evidence type="ECO:0000313" key="2">
    <source>
        <dbReference type="Proteomes" id="UP000031501"/>
    </source>
</evidence>
<reference evidence="1 2" key="1">
    <citation type="submission" date="2017-07" db="EMBL/GenBank/DDBJ databases">
        <title>Genome sequence of Streptomyces pluripotens MUSC 137T.</title>
        <authorList>
            <person name="Ser H.-L."/>
            <person name="Lee L.-H."/>
        </authorList>
    </citation>
    <scope>NUCLEOTIDE SEQUENCE [LARGE SCALE GENOMIC DNA]</scope>
    <source>
        <strain evidence="1 2">MUSC 137</strain>
    </source>
</reference>
<sequence length="165" mass="18956">MVAFRIIEVELVMRRSINSALGVVQDILDQARSGQVVPTVEELFTAIRDFELIEFDVPDRTDSDGFLFQYGQVNWFPDPTFVVSFVRQLELVDADGEHEAYSQVQLEYRYRVDSDLDSIQSHSSWWFAEGQGPFGGWLESVKQDPVWRVVRGKVPMAFDVSQEMA</sequence>
<keyword evidence="2" id="KW-1185">Reference proteome</keyword>
<dbReference type="Proteomes" id="UP000031501">
    <property type="component" value="Chromosome"/>
</dbReference>
<evidence type="ECO:0000313" key="1">
    <source>
        <dbReference type="EMBL" id="ASN24589.1"/>
    </source>
</evidence>
<protein>
    <submittedName>
        <fullName evidence="1">Uncharacterized protein</fullName>
    </submittedName>
</protein>